<proteinExistence type="predicted"/>
<dbReference type="AlphaFoldDB" id="A0A9N8DE39"/>
<evidence type="ECO:0000256" key="1">
    <source>
        <dbReference type="SAM" id="Coils"/>
    </source>
</evidence>
<protein>
    <submittedName>
        <fullName evidence="3">Uncharacterized protein</fullName>
    </submittedName>
</protein>
<evidence type="ECO:0000256" key="2">
    <source>
        <dbReference type="SAM" id="MobiDB-lite"/>
    </source>
</evidence>
<name>A0A9N8DE39_9STRA</name>
<gene>
    <name evidence="3" type="ORF">SEMRO_46_G027520.1</name>
</gene>
<dbReference type="EMBL" id="CAICTM010000046">
    <property type="protein sequence ID" value="CAB9498830.1"/>
    <property type="molecule type" value="Genomic_DNA"/>
</dbReference>
<accession>A0A9N8DE39</accession>
<sequence length="96" mass="10515">MTGRGTKGGTTKKTGGGAGGVSQTEFNKFYDNATSDFTSLNGRCDALEERVNEMERLLKEASDKDVQLRQQFGQTIQQLETKLHAALCRIKDLSEG</sequence>
<organism evidence="3 4">
    <name type="scientific">Seminavis robusta</name>
    <dbReference type="NCBI Taxonomy" id="568900"/>
    <lineage>
        <taxon>Eukaryota</taxon>
        <taxon>Sar</taxon>
        <taxon>Stramenopiles</taxon>
        <taxon>Ochrophyta</taxon>
        <taxon>Bacillariophyta</taxon>
        <taxon>Bacillariophyceae</taxon>
        <taxon>Bacillariophycidae</taxon>
        <taxon>Naviculales</taxon>
        <taxon>Naviculaceae</taxon>
        <taxon>Seminavis</taxon>
    </lineage>
</organism>
<evidence type="ECO:0000313" key="4">
    <source>
        <dbReference type="Proteomes" id="UP001153069"/>
    </source>
</evidence>
<keyword evidence="1" id="KW-0175">Coiled coil</keyword>
<evidence type="ECO:0000313" key="3">
    <source>
        <dbReference type="EMBL" id="CAB9498830.1"/>
    </source>
</evidence>
<feature type="region of interest" description="Disordered" evidence="2">
    <location>
        <begin position="1"/>
        <end position="24"/>
    </location>
</feature>
<feature type="compositionally biased region" description="Gly residues" evidence="2">
    <location>
        <begin position="1"/>
        <end position="20"/>
    </location>
</feature>
<feature type="coiled-coil region" evidence="1">
    <location>
        <begin position="30"/>
        <end position="96"/>
    </location>
</feature>
<comment type="caution">
    <text evidence="3">The sequence shown here is derived from an EMBL/GenBank/DDBJ whole genome shotgun (WGS) entry which is preliminary data.</text>
</comment>
<keyword evidence="4" id="KW-1185">Reference proteome</keyword>
<reference evidence="3" key="1">
    <citation type="submission" date="2020-06" db="EMBL/GenBank/DDBJ databases">
        <authorList>
            <consortium name="Plant Systems Biology data submission"/>
        </authorList>
    </citation>
    <scope>NUCLEOTIDE SEQUENCE</scope>
    <source>
        <strain evidence="3">D6</strain>
    </source>
</reference>
<dbReference type="Proteomes" id="UP001153069">
    <property type="component" value="Unassembled WGS sequence"/>
</dbReference>